<dbReference type="GO" id="GO:0000156">
    <property type="term" value="F:phosphorelay response regulator activity"/>
    <property type="evidence" value="ECO:0007669"/>
    <property type="project" value="TreeGrafter"/>
</dbReference>
<dbReference type="Gene3D" id="3.30.565.10">
    <property type="entry name" value="Histidine kinase-like ATPase, C-terminal domain"/>
    <property type="match status" value="1"/>
</dbReference>
<evidence type="ECO:0000256" key="4">
    <source>
        <dbReference type="ARBA" id="ARBA00022679"/>
    </source>
</evidence>
<dbReference type="NCBIfam" id="TIGR00229">
    <property type="entry name" value="sensory_box"/>
    <property type="match status" value="1"/>
</dbReference>
<dbReference type="Pfam" id="PF02518">
    <property type="entry name" value="HATPase_c"/>
    <property type="match status" value="1"/>
</dbReference>
<keyword evidence="3" id="KW-0597">Phosphoprotein</keyword>
<dbReference type="InterPro" id="IPR050351">
    <property type="entry name" value="BphY/WalK/GraS-like"/>
</dbReference>
<evidence type="ECO:0000256" key="3">
    <source>
        <dbReference type="ARBA" id="ARBA00022553"/>
    </source>
</evidence>
<proteinExistence type="predicted"/>
<dbReference type="InterPro" id="IPR035965">
    <property type="entry name" value="PAS-like_dom_sf"/>
</dbReference>
<dbReference type="SUPFAM" id="SSF47384">
    <property type="entry name" value="Homodimeric domain of signal transducing histidine kinase"/>
    <property type="match status" value="1"/>
</dbReference>
<keyword evidence="5 9" id="KW-0418">Kinase</keyword>
<dbReference type="EC" id="2.7.13.3" evidence="2"/>
<dbReference type="SUPFAM" id="SSF55874">
    <property type="entry name" value="ATPase domain of HSP90 chaperone/DNA topoisomerase II/histidine kinase"/>
    <property type="match status" value="1"/>
</dbReference>
<comment type="catalytic activity">
    <reaction evidence="1">
        <text>ATP + protein L-histidine = ADP + protein N-phospho-L-histidine.</text>
        <dbReference type="EC" id="2.7.13.3"/>
    </reaction>
</comment>
<organism evidence="9 10">
    <name type="scientific">Nitrospira tepida</name>
    <dbReference type="NCBI Taxonomy" id="2973512"/>
    <lineage>
        <taxon>Bacteria</taxon>
        <taxon>Pseudomonadati</taxon>
        <taxon>Nitrospirota</taxon>
        <taxon>Nitrospiria</taxon>
        <taxon>Nitrospirales</taxon>
        <taxon>Nitrospiraceae</taxon>
        <taxon>Nitrospira</taxon>
    </lineage>
</organism>
<dbReference type="InterPro" id="IPR036097">
    <property type="entry name" value="HisK_dim/P_sf"/>
</dbReference>
<dbReference type="InterPro" id="IPR004358">
    <property type="entry name" value="Sig_transdc_His_kin-like_C"/>
</dbReference>
<dbReference type="CDD" id="cd00130">
    <property type="entry name" value="PAS"/>
    <property type="match status" value="1"/>
</dbReference>
<dbReference type="GO" id="GO:0007234">
    <property type="term" value="P:osmosensory signaling via phosphorelay pathway"/>
    <property type="evidence" value="ECO:0007669"/>
    <property type="project" value="TreeGrafter"/>
</dbReference>
<dbReference type="SMART" id="SM00387">
    <property type="entry name" value="HATPase_c"/>
    <property type="match status" value="1"/>
</dbReference>
<evidence type="ECO:0000256" key="6">
    <source>
        <dbReference type="ARBA" id="ARBA00023136"/>
    </source>
</evidence>
<dbReference type="KEGG" id="nti:DNFV4_03368"/>
<dbReference type="PANTHER" id="PTHR42878:SF15">
    <property type="entry name" value="BACTERIOPHYTOCHROME"/>
    <property type="match status" value="1"/>
</dbReference>
<evidence type="ECO:0000259" key="7">
    <source>
        <dbReference type="PROSITE" id="PS50109"/>
    </source>
</evidence>
<dbReference type="Pfam" id="PF00512">
    <property type="entry name" value="HisKA"/>
    <property type="match status" value="1"/>
</dbReference>
<dbReference type="GO" id="GO:0000155">
    <property type="term" value="F:phosphorelay sensor kinase activity"/>
    <property type="evidence" value="ECO:0007669"/>
    <property type="project" value="InterPro"/>
</dbReference>
<keyword evidence="4" id="KW-0808">Transferase</keyword>
<dbReference type="InterPro" id="IPR000014">
    <property type="entry name" value="PAS"/>
</dbReference>
<dbReference type="PROSITE" id="PS50112">
    <property type="entry name" value="PAS"/>
    <property type="match status" value="1"/>
</dbReference>
<keyword evidence="6" id="KW-0472">Membrane</keyword>
<dbReference type="InterPro" id="IPR005467">
    <property type="entry name" value="His_kinase_dom"/>
</dbReference>
<evidence type="ECO:0000259" key="8">
    <source>
        <dbReference type="PROSITE" id="PS50112"/>
    </source>
</evidence>
<dbReference type="InterPro" id="IPR036890">
    <property type="entry name" value="HATPase_C_sf"/>
</dbReference>
<dbReference type="InterPro" id="IPR003661">
    <property type="entry name" value="HisK_dim/P_dom"/>
</dbReference>
<dbReference type="Gene3D" id="3.30.450.20">
    <property type="entry name" value="PAS domain"/>
    <property type="match status" value="2"/>
</dbReference>
<evidence type="ECO:0000256" key="1">
    <source>
        <dbReference type="ARBA" id="ARBA00000085"/>
    </source>
</evidence>
<sequence length="541" mass="61396">MLTPELTIVAASDAYLRATMTKREAILGRYLFDVFPDNPNDPGATGVSNLRTSLERALQNRAPDAMAVQKYDIRRPDSEGGGFEERYWSPVNSPVFGKQGEVAYLIHRVEDVTEFIRAKRAGSVQDRMTKELRARAAEMEVEIIHRAQQLQEVNTRLRGELEARKQAENELERFFSLSLDMLCIATSDGYFKRVNPAFTRTLGWSVEEMLARPFLDFVHPDDRSTTVREVEKQVMSGELVLQFENRYRHKDGSWRLLSWKSVPQPDGLMYAVARDVTERKQAEESLRRAYDELEMRVQERTAEITAKSRDLETLLYVTSHDLREPLRSIENFSRMVHDRYGEKLEEKGQDFLSRVIRAARRMDRLLADILALSRAQRMEIPDDDIDGETIVQEALTRLEDVVSKTGAHVRIARTLPRLRVNKTWATQAVYNLLANALKFTCHGEPADIEVLPYHSKESNAALGLAVCDRGPGVAPEHAERIFQLFQRAVGREVDGTGAGLAIVRQVAERHGGRAWVQPRVGGGSEFILTFGTTPAMERSPA</sequence>
<evidence type="ECO:0000313" key="10">
    <source>
        <dbReference type="Proteomes" id="UP001179121"/>
    </source>
</evidence>
<dbReference type="AlphaFoldDB" id="A0AA86N1E6"/>
<evidence type="ECO:0000256" key="5">
    <source>
        <dbReference type="ARBA" id="ARBA00022777"/>
    </source>
</evidence>
<reference evidence="9" key="1">
    <citation type="submission" date="2022-10" db="EMBL/GenBank/DDBJ databases">
        <authorList>
            <person name="Koch H."/>
        </authorList>
    </citation>
    <scope>NUCLEOTIDE SEQUENCE</scope>
    <source>
        <strain evidence="9">DNF</strain>
    </source>
</reference>
<dbReference type="EMBL" id="OX365700">
    <property type="protein sequence ID" value="CAI4032938.1"/>
    <property type="molecule type" value="Genomic_DNA"/>
</dbReference>
<dbReference type="PROSITE" id="PS50109">
    <property type="entry name" value="HIS_KIN"/>
    <property type="match status" value="1"/>
</dbReference>
<evidence type="ECO:0000256" key="2">
    <source>
        <dbReference type="ARBA" id="ARBA00012438"/>
    </source>
</evidence>
<dbReference type="SUPFAM" id="SSF55785">
    <property type="entry name" value="PYP-like sensor domain (PAS domain)"/>
    <property type="match status" value="1"/>
</dbReference>
<feature type="domain" description="Histidine kinase" evidence="7">
    <location>
        <begin position="317"/>
        <end position="534"/>
    </location>
</feature>
<name>A0AA86N1E6_9BACT</name>
<dbReference type="Pfam" id="PF08447">
    <property type="entry name" value="PAS_3"/>
    <property type="match status" value="1"/>
</dbReference>
<dbReference type="PANTHER" id="PTHR42878">
    <property type="entry name" value="TWO-COMPONENT HISTIDINE KINASE"/>
    <property type="match status" value="1"/>
</dbReference>
<dbReference type="PRINTS" id="PR00344">
    <property type="entry name" value="BCTRLSENSOR"/>
</dbReference>
<feature type="domain" description="PAS" evidence="8">
    <location>
        <begin position="167"/>
        <end position="237"/>
    </location>
</feature>
<protein>
    <recommendedName>
        <fullName evidence="2">histidine kinase</fullName>
        <ecNumber evidence="2">2.7.13.3</ecNumber>
    </recommendedName>
</protein>
<dbReference type="GO" id="GO:0016020">
    <property type="term" value="C:membrane"/>
    <property type="evidence" value="ECO:0007669"/>
    <property type="project" value="UniProtKB-SubCell"/>
</dbReference>
<keyword evidence="10" id="KW-1185">Reference proteome</keyword>
<evidence type="ECO:0000313" key="9">
    <source>
        <dbReference type="EMBL" id="CAI4032938.1"/>
    </source>
</evidence>
<dbReference type="InterPro" id="IPR013656">
    <property type="entry name" value="PAS_4"/>
</dbReference>
<accession>A0AA86N1E6</accession>
<dbReference type="Gene3D" id="1.10.287.130">
    <property type="match status" value="1"/>
</dbReference>
<dbReference type="Pfam" id="PF08448">
    <property type="entry name" value="PAS_4"/>
    <property type="match status" value="1"/>
</dbReference>
<dbReference type="GO" id="GO:0030295">
    <property type="term" value="F:protein kinase activator activity"/>
    <property type="evidence" value="ECO:0007669"/>
    <property type="project" value="TreeGrafter"/>
</dbReference>
<gene>
    <name evidence="9" type="ORF">DNFV4_03368</name>
</gene>
<dbReference type="Proteomes" id="UP001179121">
    <property type="component" value="Chromosome"/>
</dbReference>
<dbReference type="CDD" id="cd00082">
    <property type="entry name" value="HisKA"/>
    <property type="match status" value="1"/>
</dbReference>
<dbReference type="InterPro" id="IPR003594">
    <property type="entry name" value="HATPase_dom"/>
</dbReference>
<dbReference type="InterPro" id="IPR013655">
    <property type="entry name" value="PAS_fold_3"/>
</dbReference>
<dbReference type="SMART" id="SM00388">
    <property type="entry name" value="HisKA"/>
    <property type="match status" value="1"/>
</dbReference>
<dbReference type="SMART" id="SM00091">
    <property type="entry name" value="PAS"/>
    <property type="match status" value="1"/>
</dbReference>